<dbReference type="AlphaFoldDB" id="A0A1M7SP07"/>
<dbReference type="InterPro" id="IPR054691">
    <property type="entry name" value="LeuA/HCS_post-cat"/>
</dbReference>
<dbReference type="PROSITE" id="PS50991">
    <property type="entry name" value="PYR_CT"/>
    <property type="match status" value="1"/>
</dbReference>
<evidence type="ECO:0000313" key="13">
    <source>
        <dbReference type="EMBL" id="SHN60190.1"/>
    </source>
</evidence>
<dbReference type="Proteomes" id="UP000186469">
    <property type="component" value="Unassembled WGS sequence"/>
</dbReference>
<dbReference type="EMBL" id="FRDI01000004">
    <property type="protein sequence ID" value="SHN60190.1"/>
    <property type="molecule type" value="Genomic_DNA"/>
</dbReference>
<dbReference type="Pfam" id="PF08502">
    <property type="entry name" value="LeuA_dimer"/>
    <property type="match status" value="1"/>
</dbReference>
<feature type="binding site" evidence="11">
    <location>
        <position position="205"/>
    </location>
    <ligand>
        <name>Mn(2+)</name>
        <dbReference type="ChEBI" id="CHEBI:29035"/>
    </ligand>
</feature>
<dbReference type="GO" id="GO:0009098">
    <property type="term" value="P:L-leucine biosynthetic process"/>
    <property type="evidence" value="ECO:0007669"/>
    <property type="project" value="UniProtKB-UniRule"/>
</dbReference>
<dbReference type="UniPathway" id="UPA00048">
    <property type="reaction ID" value="UER00070"/>
</dbReference>
<evidence type="ECO:0000256" key="6">
    <source>
        <dbReference type="ARBA" id="ARBA00022605"/>
    </source>
</evidence>
<dbReference type="CDD" id="cd07940">
    <property type="entry name" value="DRE_TIM_IPMS"/>
    <property type="match status" value="1"/>
</dbReference>
<keyword evidence="9 11" id="KW-0464">Manganese</keyword>
<dbReference type="InterPro" id="IPR005671">
    <property type="entry name" value="LeuA_bact_synth"/>
</dbReference>
<evidence type="ECO:0000256" key="1">
    <source>
        <dbReference type="ARBA" id="ARBA00004689"/>
    </source>
</evidence>
<dbReference type="HAMAP" id="MF_01025">
    <property type="entry name" value="LeuA_type1"/>
    <property type="match status" value="1"/>
</dbReference>
<comment type="catalytic activity">
    <reaction evidence="11">
        <text>3-methyl-2-oxobutanoate + acetyl-CoA + H2O = (2S)-2-isopropylmalate + CoA + H(+)</text>
        <dbReference type="Rhea" id="RHEA:21524"/>
        <dbReference type="ChEBI" id="CHEBI:1178"/>
        <dbReference type="ChEBI" id="CHEBI:11851"/>
        <dbReference type="ChEBI" id="CHEBI:15377"/>
        <dbReference type="ChEBI" id="CHEBI:15378"/>
        <dbReference type="ChEBI" id="CHEBI:57287"/>
        <dbReference type="ChEBI" id="CHEBI:57288"/>
        <dbReference type="EC" id="2.3.3.13"/>
    </reaction>
</comment>
<protein>
    <recommendedName>
        <fullName evidence="4 11">2-isopropylmalate synthase</fullName>
        <ecNumber evidence="3 11">2.3.3.13</ecNumber>
    </recommendedName>
    <alternativeName>
        <fullName evidence="11">Alpha-IPM synthase</fullName>
    </alternativeName>
    <alternativeName>
        <fullName evidence="11">Alpha-isopropylmalate synthase</fullName>
    </alternativeName>
</protein>
<evidence type="ECO:0000256" key="4">
    <source>
        <dbReference type="ARBA" id="ARBA00018198"/>
    </source>
</evidence>
<dbReference type="Pfam" id="PF22617">
    <property type="entry name" value="HCS_D2"/>
    <property type="match status" value="1"/>
</dbReference>
<name>A0A1M7SP07_9BACT</name>
<dbReference type="OrthoDB" id="9803573at2"/>
<dbReference type="SUPFAM" id="SSF110921">
    <property type="entry name" value="2-isopropylmalate synthase LeuA, allosteric (dimerisation) domain"/>
    <property type="match status" value="1"/>
</dbReference>
<dbReference type="InterPro" id="IPR013785">
    <property type="entry name" value="Aldolase_TIM"/>
</dbReference>
<feature type="binding site" evidence="11">
    <location>
        <position position="207"/>
    </location>
    <ligand>
        <name>Mn(2+)</name>
        <dbReference type="ChEBI" id="CHEBI:29035"/>
    </ligand>
</feature>
<keyword evidence="6 11" id="KW-0028">Amino-acid biosynthesis</keyword>
<dbReference type="GO" id="GO:0030145">
    <property type="term" value="F:manganese ion binding"/>
    <property type="evidence" value="ECO:0007669"/>
    <property type="project" value="UniProtKB-UniRule"/>
</dbReference>
<dbReference type="SMART" id="SM00917">
    <property type="entry name" value="LeuA_dimer"/>
    <property type="match status" value="1"/>
</dbReference>
<feature type="binding site" evidence="11">
    <location>
        <position position="241"/>
    </location>
    <ligand>
        <name>Mn(2+)</name>
        <dbReference type="ChEBI" id="CHEBI:29035"/>
    </ligand>
</feature>
<dbReference type="PROSITE" id="PS00815">
    <property type="entry name" value="AIPM_HOMOCIT_SYNTH_1"/>
    <property type="match status" value="1"/>
</dbReference>
<comment type="pathway">
    <text evidence="1 11">Amino-acid biosynthesis; L-leucine biosynthesis; L-leucine from 3-methyl-2-oxobutanoate: step 1/4.</text>
</comment>
<comment type="cofactor">
    <cofactor evidence="11">
        <name>Mn(2+)</name>
        <dbReference type="ChEBI" id="CHEBI:29035"/>
    </cofactor>
</comment>
<dbReference type="PANTHER" id="PTHR10277:SF9">
    <property type="entry name" value="2-ISOPROPYLMALATE SYNTHASE 1, CHLOROPLASTIC-RELATED"/>
    <property type="match status" value="1"/>
</dbReference>
<evidence type="ECO:0000256" key="10">
    <source>
        <dbReference type="ARBA" id="ARBA00023304"/>
    </source>
</evidence>
<keyword evidence="11" id="KW-0963">Cytoplasm</keyword>
<keyword evidence="14" id="KW-1185">Reference proteome</keyword>
<evidence type="ECO:0000256" key="8">
    <source>
        <dbReference type="ARBA" id="ARBA00022723"/>
    </source>
</evidence>
<keyword evidence="10 11" id="KW-0100">Branched-chain amino acid biosynthesis</keyword>
<keyword evidence="5 11" id="KW-0432">Leucine biosynthesis</keyword>
<feature type="domain" description="Pyruvate carboxyltransferase" evidence="12">
    <location>
        <begin position="6"/>
        <end position="270"/>
    </location>
</feature>
<evidence type="ECO:0000256" key="3">
    <source>
        <dbReference type="ARBA" id="ARBA00012973"/>
    </source>
</evidence>
<dbReference type="GO" id="GO:0005737">
    <property type="term" value="C:cytoplasm"/>
    <property type="evidence" value="ECO:0007669"/>
    <property type="project" value="UniProtKB-UniRule"/>
</dbReference>
<evidence type="ECO:0000313" key="14">
    <source>
        <dbReference type="Proteomes" id="UP000186469"/>
    </source>
</evidence>
<dbReference type="PANTHER" id="PTHR10277">
    <property type="entry name" value="HOMOCITRATE SYNTHASE-RELATED"/>
    <property type="match status" value="1"/>
</dbReference>
<dbReference type="InterPro" id="IPR050073">
    <property type="entry name" value="2-IPM_HCS-like"/>
</dbReference>
<reference evidence="13 14" key="1">
    <citation type="submission" date="2016-12" db="EMBL/GenBank/DDBJ databases">
        <authorList>
            <person name="Song W.-J."/>
            <person name="Kurnit D.M."/>
        </authorList>
    </citation>
    <scope>NUCLEOTIDE SEQUENCE [LARGE SCALE GENOMIC DNA]</scope>
    <source>
        <strain evidence="13 14">DSM 11393</strain>
    </source>
</reference>
<dbReference type="InterPro" id="IPR013709">
    <property type="entry name" value="2-isopropylmalate_synth_dimer"/>
</dbReference>
<evidence type="ECO:0000256" key="9">
    <source>
        <dbReference type="ARBA" id="ARBA00023211"/>
    </source>
</evidence>
<feature type="binding site" evidence="11">
    <location>
        <position position="15"/>
    </location>
    <ligand>
        <name>Mn(2+)</name>
        <dbReference type="ChEBI" id="CHEBI:29035"/>
    </ligand>
</feature>
<feature type="region of interest" description="Regulatory domain" evidence="11">
    <location>
        <begin position="396"/>
        <end position="518"/>
    </location>
</feature>
<dbReference type="NCBIfam" id="TIGR00973">
    <property type="entry name" value="leuA_bact"/>
    <property type="match status" value="1"/>
</dbReference>
<comment type="subunit">
    <text evidence="11">Homodimer.</text>
</comment>
<evidence type="ECO:0000256" key="7">
    <source>
        <dbReference type="ARBA" id="ARBA00022679"/>
    </source>
</evidence>
<dbReference type="GO" id="GO:0003852">
    <property type="term" value="F:2-isopropylmalate synthase activity"/>
    <property type="evidence" value="ECO:0007669"/>
    <property type="project" value="UniProtKB-UniRule"/>
</dbReference>
<comment type="similarity">
    <text evidence="2 11">Belongs to the alpha-IPM synthase/homocitrate synthase family. LeuA type 1 subfamily.</text>
</comment>
<dbReference type="SUPFAM" id="SSF51569">
    <property type="entry name" value="Aldolase"/>
    <property type="match status" value="1"/>
</dbReference>
<sequence length="518" mass="55065">MEDNRVIIFDTTLRDGEQAAGVNLNVQEKVQLANQLCKLKVDVIEAGFAAASPGDFDCVAAIAKVAKGTGTTVASLARTREADIRAAAKALEVTDKARIHTFIATSQIHMEYKLKMTREQVLNEVRSGVSLAHSLCKDVEFSAEDASRSDLAFLIEVFKLAIECGATTLNIPDTVGYAVPDEYGAFVKKVIEGVNAPKNVIYSVHCHDDLGLAVANSLAALKAGARQVEGTINGLGERGGNAALEEVVMALKTRRDFYGLTSNLVTQQLMRTSQLTAKLTGVAVPPNKAIVGGNAFSHEAGIHQHGILANRATYEIMNAEDVGAIAAVLVLGKHSGKHAFKDRLSALGYQLSEEQIEIAFKAFKLLCDAKKDVTDADLEALVIDNILGISTTDAFVYKNYTVQAGCADVPASAMVNLTKGKEGLRDAAVGNGPVDAAYNAIKRIIGFEPTLTQFQIKATSQLSDALGEAIVVLEHDGIKAQGRGASTDIIEASVKAYVNAVNRLLILTTAKEAKNNGN</sequence>
<gene>
    <name evidence="11" type="primary">leuA</name>
    <name evidence="13" type="ORF">SAMN02745728_01095</name>
</gene>
<organism evidence="13 14">
    <name type="scientific">Desulfovibrio litoralis DSM 11393</name>
    <dbReference type="NCBI Taxonomy" id="1121455"/>
    <lineage>
        <taxon>Bacteria</taxon>
        <taxon>Pseudomonadati</taxon>
        <taxon>Thermodesulfobacteriota</taxon>
        <taxon>Desulfovibrionia</taxon>
        <taxon>Desulfovibrionales</taxon>
        <taxon>Desulfovibrionaceae</taxon>
        <taxon>Desulfovibrio</taxon>
    </lineage>
</organism>
<dbReference type="Gene3D" id="1.10.238.260">
    <property type="match status" value="1"/>
</dbReference>
<dbReference type="InterPro" id="IPR002034">
    <property type="entry name" value="AIPM/Hcit_synth_CS"/>
</dbReference>
<evidence type="ECO:0000256" key="2">
    <source>
        <dbReference type="ARBA" id="ARBA00009396"/>
    </source>
</evidence>
<dbReference type="FunFam" id="1.10.238.260:FF:000001">
    <property type="entry name" value="2-isopropylmalate synthase"/>
    <property type="match status" value="1"/>
</dbReference>
<dbReference type="STRING" id="1121455.SAMN02745728_01095"/>
<dbReference type="InterPro" id="IPR036230">
    <property type="entry name" value="LeuA_allosteric_dom_sf"/>
</dbReference>
<proteinExistence type="inferred from homology"/>
<keyword evidence="8 11" id="KW-0479">Metal-binding</keyword>
<dbReference type="FunFam" id="3.20.20.70:FF:000010">
    <property type="entry name" value="2-isopropylmalate synthase"/>
    <property type="match status" value="1"/>
</dbReference>
<dbReference type="NCBIfam" id="NF002086">
    <property type="entry name" value="PRK00915.1-3"/>
    <property type="match status" value="1"/>
</dbReference>
<dbReference type="Pfam" id="PF00682">
    <property type="entry name" value="HMGL-like"/>
    <property type="match status" value="1"/>
</dbReference>
<evidence type="ECO:0000256" key="11">
    <source>
        <dbReference type="HAMAP-Rule" id="MF_01025"/>
    </source>
</evidence>
<dbReference type="Gene3D" id="3.20.20.70">
    <property type="entry name" value="Aldolase class I"/>
    <property type="match status" value="1"/>
</dbReference>
<dbReference type="GO" id="GO:0003985">
    <property type="term" value="F:acetyl-CoA C-acetyltransferase activity"/>
    <property type="evidence" value="ECO:0007669"/>
    <property type="project" value="UniProtKB-UniRule"/>
</dbReference>
<evidence type="ECO:0000256" key="5">
    <source>
        <dbReference type="ARBA" id="ARBA00022430"/>
    </source>
</evidence>
<dbReference type="InterPro" id="IPR000891">
    <property type="entry name" value="PYR_CT"/>
</dbReference>
<dbReference type="RefSeq" id="WP_072696779.1">
    <property type="nucleotide sequence ID" value="NZ_FRDI01000004.1"/>
</dbReference>
<evidence type="ECO:0000259" key="12">
    <source>
        <dbReference type="PROSITE" id="PS50991"/>
    </source>
</evidence>
<accession>A0A1M7SP07</accession>
<keyword evidence="7 11" id="KW-0808">Transferase</keyword>
<dbReference type="EC" id="2.3.3.13" evidence="3 11"/>
<dbReference type="Gene3D" id="3.30.160.270">
    <property type="match status" value="1"/>
</dbReference>
<comment type="function">
    <text evidence="11">Catalyzes the condensation of the acetyl group of acetyl-CoA with 3-methyl-2-oxobutanoate (2-ketoisovalerate) to form 3-carboxy-3-hydroxy-4-methylpentanoate (2-isopropylmalate).</text>
</comment>